<protein>
    <submittedName>
        <fullName evidence="1">Uncharacterized protein</fullName>
    </submittedName>
</protein>
<reference evidence="1 2" key="1">
    <citation type="submission" date="2014-11" db="EMBL/GenBank/DDBJ databases">
        <authorList>
            <person name="Diene M.Seydina."/>
        </authorList>
    </citation>
    <scope>NUCLEOTIDE SEQUENCE [LARGE SCALE GENOMIC DNA]</scope>
    <source>
        <strain evidence="1 2">Neisseria meningitidis CHUV</strain>
    </source>
</reference>
<evidence type="ECO:0000313" key="1">
    <source>
        <dbReference type="EMBL" id="CRY99720.1"/>
    </source>
</evidence>
<proteinExistence type="predicted"/>
<organism evidence="1 2">
    <name type="scientific">Neisseria meningitidis serogroup B</name>
    <dbReference type="NCBI Taxonomy" id="491"/>
    <lineage>
        <taxon>Bacteria</taxon>
        <taxon>Pseudomonadati</taxon>
        <taxon>Pseudomonadota</taxon>
        <taxon>Betaproteobacteria</taxon>
        <taxon>Neisseriales</taxon>
        <taxon>Neisseriaceae</taxon>
        <taxon>Neisseria</taxon>
    </lineage>
</organism>
<name>A0A0H5QER1_NEIMI</name>
<dbReference type="AlphaFoldDB" id="A0A0H5QER1"/>
<accession>A0A0H5QER1</accession>
<evidence type="ECO:0000313" key="2">
    <source>
        <dbReference type="Proteomes" id="UP000182715"/>
    </source>
</evidence>
<dbReference type="Proteomes" id="UP000182715">
    <property type="component" value="Unassembled WGS sequence"/>
</dbReference>
<dbReference type="EMBL" id="CVTF01000082">
    <property type="protein sequence ID" value="CRY99720.1"/>
    <property type="molecule type" value="Genomic_DNA"/>
</dbReference>
<sequence>MSLNVSNLLKNMSLWLKENKKQDNLNDKSCRHLIVRDWNLRWINVVVRKQN</sequence>